<evidence type="ECO:0000313" key="3">
    <source>
        <dbReference type="Proteomes" id="UP000559256"/>
    </source>
</evidence>
<comment type="caution">
    <text evidence="2">The sequence shown here is derived from an EMBL/GenBank/DDBJ whole genome shotgun (WGS) entry which is preliminary data.</text>
</comment>
<reference evidence="2 3" key="1">
    <citation type="journal article" date="2020" name="ISME J.">
        <title>Uncovering the hidden diversity of litter-decomposition mechanisms in mushroom-forming fungi.</title>
        <authorList>
            <person name="Floudas D."/>
            <person name="Bentzer J."/>
            <person name="Ahren D."/>
            <person name="Johansson T."/>
            <person name="Persson P."/>
            <person name="Tunlid A."/>
        </authorList>
    </citation>
    <scope>NUCLEOTIDE SEQUENCE [LARGE SCALE GENOMIC DNA]</scope>
    <source>
        <strain evidence="2 3">CBS 291.85</strain>
    </source>
</reference>
<name>A0A8H5LMZ5_9AGAR</name>
<keyword evidence="3" id="KW-1185">Reference proteome</keyword>
<dbReference type="EMBL" id="JAACJM010000034">
    <property type="protein sequence ID" value="KAF5363172.1"/>
    <property type="molecule type" value="Genomic_DNA"/>
</dbReference>
<evidence type="ECO:0008006" key="4">
    <source>
        <dbReference type="Google" id="ProtNLM"/>
    </source>
</evidence>
<dbReference type="OrthoDB" id="3266451at2759"/>
<protein>
    <recommendedName>
        <fullName evidence="4">F-box domain-containing protein</fullName>
    </recommendedName>
</protein>
<keyword evidence="1" id="KW-0175">Coiled coil</keyword>
<evidence type="ECO:0000256" key="1">
    <source>
        <dbReference type="SAM" id="Coils"/>
    </source>
</evidence>
<evidence type="ECO:0000313" key="2">
    <source>
        <dbReference type="EMBL" id="KAF5363172.1"/>
    </source>
</evidence>
<dbReference type="Gene3D" id="1.20.1280.50">
    <property type="match status" value="1"/>
</dbReference>
<dbReference type="AlphaFoldDB" id="A0A8H5LMZ5"/>
<sequence length="558" mass="61951">MLCDKCSGKFFVPRSSLGPESEILSQLRSPSPLSSSDVHLFSQKILEAEGDVKAYEAEVARLMSKITTLTSKAGMLRKNIGVARSLLSPIRRLPSEILCIVFGLATIRPRFSLTRAYKNPPFLSVCSRWRNVVLSHPSIWSSFIVEYPKSMDDVYYPAKNIRALELHLSRSKASPLTITFRFVEKPSSGNLSASPDMTSANELEDLLIAHSSRWKDLTFHGSLVSPELRLCKRIQNVEILPSLTHLSNLYGLPISVWSALVAKCPELFSLEISPSADACMQQSFNIRNLVTLVLKDQNLNGTLRIVERCPKLLSLKCIFGHAPLLHPENVRSLACRTLPLVEDLVLELIGDPANHLPPLFISGLSIPSLKSVTIQKAPRAQRSGEPPVDALSQFFSRSRCILTALSLRSMIISDTDTISLLRPLIHLTHLTVHEICNPPAETVQTHPPLITTRFLDRLHTYKSSHSADDLIVSTVLVPRLQHLELKAPRSSFDDSAFVEMVMSRWLPVEDYAGSPSTSVSGVECLKSVDVHVVGGRVDVEIWKQLDIVGVRVSLEEEV</sequence>
<organism evidence="2 3">
    <name type="scientific">Tetrapyrgos nigripes</name>
    <dbReference type="NCBI Taxonomy" id="182062"/>
    <lineage>
        <taxon>Eukaryota</taxon>
        <taxon>Fungi</taxon>
        <taxon>Dikarya</taxon>
        <taxon>Basidiomycota</taxon>
        <taxon>Agaricomycotina</taxon>
        <taxon>Agaricomycetes</taxon>
        <taxon>Agaricomycetidae</taxon>
        <taxon>Agaricales</taxon>
        <taxon>Marasmiineae</taxon>
        <taxon>Marasmiaceae</taxon>
        <taxon>Tetrapyrgos</taxon>
    </lineage>
</organism>
<feature type="coiled-coil region" evidence="1">
    <location>
        <begin position="45"/>
        <end position="72"/>
    </location>
</feature>
<proteinExistence type="predicted"/>
<gene>
    <name evidence="2" type="ORF">D9758_008399</name>
</gene>
<dbReference type="Proteomes" id="UP000559256">
    <property type="component" value="Unassembled WGS sequence"/>
</dbReference>
<accession>A0A8H5LMZ5</accession>